<dbReference type="Gene3D" id="3.40.50.300">
    <property type="entry name" value="P-loop containing nucleotide triphosphate hydrolases"/>
    <property type="match status" value="1"/>
</dbReference>
<evidence type="ECO:0000256" key="2">
    <source>
        <dbReference type="SAM" id="Coils"/>
    </source>
</evidence>
<organism evidence="4 5">
    <name type="scientific">SAR86 cluster bacterium</name>
    <dbReference type="NCBI Taxonomy" id="2030880"/>
    <lineage>
        <taxon>Bacteria</taxon>
        <taxon>Pseudomonadati</taxon>
        <taxon>Pseudomonadota</taxon>
        <taxon>Gammaproteobacteria</taxon>
        <taxon>SAR86 cluster</taxon>
    </lineage>
</organism>
<name>A0A2A5B4F2_9GAMM</name>
<evidence type="ECO:0000313" key="4">
    <source>
        <dbReference type="EMBL" id="PCJ26211.1"/>
    </source>
</evidence>
<feature type="coiled-coil region" evidence="2">
    <location>
        <begin position="1047"/>
        <end position="1083"/>
    </location>
</feature>
<evidence type="ECO:0000256" key="1">
    <source>
        <dbReference type="ARBA" id="ARBA00022737"/>
    </source>
</evidence>
<feature type="domain" description="Nephrocystin 3-like N-terminal" evidence="3">
    <location>
        <begin position="277"/>
        <end position="385"/>
    </location>
</feature>
<proteinExistence type="predicted"/>
<dbReference type="InterPro" id="IPR027417">
    <property type="entry name" value="P-loop_NTPase"/>
</dbReference>
<dbReference type="Proteomes" id="UP000218327">
    <property type="component" value="Unassembled WGS sequence"/>
</dbReference>
<keyword evidence="1" id="KW-0677">Repeat</keyword>
<gene>
    <name evidence="4" type="ORF">COA96_05560</name>
</gene>
<sequence>MLLQGLFPSLMRVKNSAIIYTAYDYQTLQGVRLLAEWLHSPTQYTRVAFEADKDSNESPEGIDDIVCERLDGIKDFWQVKFTPSPEKDENRLTWDWLLKVSGKTARSRSILKKLNDAIIAVPAEKLGDVVLLTNKLPDRAMEYCIHGSKVDFNQIDDGTRSEIIRQLGGRDAATSFFSKLTIQHSDGDYHTISRSVRAELLKFSDDAGVERLIARAREWAMFKDNPPEKGWIYLHHVREVLSSKRPEPIPEIFTVPKDYCLPDASFHAGLFAKIIHSNGEVITLTGKPGVGKSTYLSFLCQALEDQEVPLIRHHYFLSLGDTTGDRLSPRVVADSLLHQINNFHKESSANTSQPENLRNALLACASYYKSKDKPFVVLIDGLDHVWRDNAKNKRPLDETFRQLLPAVDNLVVLIGTQPVDDDLLPRILLAHSPKNEWNWLPEMSGNSIYEFLKIHVESDRLFLNCHVDLKDEEIQKSARALIDVTNGYPLHVIYSSEYLSHHGLALSSWQIEKLPPCIDGNITTYYSGLWSILNYRQRDVLHLCSGFQFAWPRLAIGTVVKDEHDYAPSVDAVAHMLLEGIPGVRPFHESLVVFVRSQEDHQERINALLPCVCTWLSSEAPTHLKDSWLWSSLARAGDSSELRQGVTRDWALDKLIVGMPVRSCIRLLSEAETYAFQEFEYAEAYRHRELKTRLINGPEFQIWDSTNLEALSLVCADESSLDEIISGRNEYSAIKLSILAIALWYRGEVDQAELLSKNAIDRYRAETKLLSPRHSQDDDAAALIRAGVLTDSLNYDGIFEGENFSSWPDGYIASLRRECCTKKELGLLFRAWQCLPSDSTHAGRFELDAIRLSILEDSDISRRPEYKSFSSQSLSCFADAYSESDFGDITTYCFDGPLIPAFKVETTSNYHSWFFSSLCIRLAAEGDYSWLPVSATLDRADVSAHYDLLNELTDWAANELLAGNPLNFDLVCSIFPTGSRLDEDQWETPRFDIILKRDWIEIAADCHLITTKSEITRDELENAIDSGVFRVGWLRLWYKEVGLKLMHDDAAELLIELEENRQLKELEETIESSNAYLELAQIALQHGRLVLFKKCLRKTWDFVLGYGHHKDPAIFNVLKAVEYLSSADSNSAVAILERISPIVFNICEFTDGDETRHSKHSISSLLARLNPQTAASIYEQELRDGEWYYAEETIFRLLERCDFSSPITKHLFLTGLHSSCYQKIREQVEQRDPHAIHIAGEIESLLGNKVQSSAEEKDSKTNEFDEKISLQPSDYPPERFEDLAAALEGKISTSKYWKKWYMYWVEKGQEPELLRKLIPNTLALSERHDDKRHLLDLIFSSQRKLGGKAKAFNLLVSAHNAMNGWSEWYESSEKSIDRLKIVAEQYPEKIDNFVNLTTSQPDSWKDKLGSLIIPNDKLVFLLSQGGRKEEALQVTLAMVESLEDSVRNLPLKKPAWDWRQEDSVEEALTKSLVSRLKLPIPSIKLWVVEQLSLLLVAHHPRIEELLKEDLASRSQESECVEVLCVFFIAKSKGYVCPNNLGRYIKARSTLSDLILSELVSSPKYFGAYAYSYSLFVNLDGDNHRFEYYQGTHVPLLYNSILKEEEGKTGIPFADYFKSEWNNTFEYQPSTTTTIDYFLGGDRRRNTGQFYTQASHRGRSAYLRTIELAKQYFGMPDSYAEHLSIPALPIEPAYIGLLPQKPTWLPVWDEGKLPDKDNLIHFVKEILASFEKVDNSLDLLALSLPIKLDNNRWIDLTFVRATTVLEPTTDIHIEERLGCLSIGSLLDKKLSYEFGENTQSEGAVLAVTSYPFRRHGHWYSDLESRGLYAPKCNIHGKEISGSSTDGLFCYSVDGIRIGFSSFWYNHWETSHPKGIRSLCGSYTAVNNEKIGVWLNLDGTQYKDFYVCKAKVLSSENDYSEFNEQEFDFAIC</sequence>
<evidence type="ECO:0000259" key="3">
    <source>
        <dbReference type="Pfam" id="PF24883"/>
    </source>
</evidence>
<evidence type="ECO:0000313" key="5">
    <source>
        <dbReference type="Proteomes" id="UP000218327"/>
    </source>
</evidence>
<reference evidence="5" key="1">
    <citation type="submission" date="2017-08" db="EMBL/GenBank/DDBJ databases">
        <title>A dynamic microbial community with high functional redundancy inhabits the cold, oxic subseafloor aquifer.</title>
        <authorList>
            <person name="Tully B.J."/>
            <person name="Wheat C.G."/>
            <person name="Glazer B.T."/>
            <person name="Huber J.A."/>
        </authorList>
    </citation>
    <scope>NUCLEOTIDE SEQUENCE [LARGE SCALE GENOMIC DNA]</scope>
</reference>
<dbReference type="InterPro" id="IPR056884">
    <property type="entry name" value="NPHP3-like_N"/>
</dbReference>
<comment type="caution">
    <text evidence="4">The sequence shown here is derived from an EMBL/GenBank/DDBJ whole genome shotgun (WGS) entry which is preliminary data.</text>
</comment>
<protein>
    <recommendedName>
        <fullName evidence="3">Nephrocystin 3-like N-terminal domain-containing protein</fullName>
    </recommendedName>
</protein>
<keyword evidence="2" id="KW-0175">Coiled coil</keyword>
<dbReference type="SUPFAM" id="SSF52540">
    <property type="entry name" value="P-loop containing nucleoside triphosphate hydrolases"/>
    <property type="match status" value="1"/>
</dbReference>
<accession>A0A2A5B4F2</accession>
<dbReference type="EMBL" id="NVVJ01000012">
    <property type="protein sequence ID" value="PCJ26211.1"/>
    <property type="molecule type" value="Genomic_DNA"/>
</dbReference>
<dbReference type="Pfam" id="PF24883">
    <property type="entry name" value="NPHP3_N"/>
    <property type="match status" value="1"/>
</dbReference>